<dbReference type="PANTHER" id="PTHR21060:SF15">
    <property type="entry name" value="ACETATE KINASE-RELATED"/>
    <property type="match status" value="1"/>
</dbReference>
<feature type="region of interest" description="Disordered" evidence="5">
    <location>
        <begin position="87"/>
        <end position="162"/>
    </location>
</feature>
<sequence>MHGGRDYTHPVLIDDEVTKRLHALADLAPLHQPLSLYALGEIRRALSDVPVVACFDTAFHATLPDAAATYALPAERRERFGLRRYGFPLPLARPRRPPRGRTPGNRPRPPAPRGLPPGSGASLTAVAEGRSVDTTMGFTPLRGRDDGRAGRTGRAGVHRRSR</sequence>
<reference evidence="7" key="1">
    <citation type="journal article" date="2019" name="Int. J. Syst. Evol. Microbiol.">
        <title>The Global Catalogue of Microorganisms (GCM) 10K type strain sequencing project: providing services to taxonomists for standard genome sequencing and annotation.</title>
        <authorList>
            <consortium name="The Broad Institute Genomics Platform"/>
            <consortium name="The Broad Institute Genome Sequencing Center for Infectious Disease"/>
            <person name="Wu L."/>
            <person name="Ma J."/>
        </authorList>
    </citation>
    <scope>NUCLEOTIDE SEQUENCE [LARGE SCALE GENOMIC DNA]</scope>
    <source>
        <strain evidence="7">JCM 13850</strain>
    </source>
</reference>
<dbReference type="Pfam" id="PF00871">
    <property type="entry name" value="Acetate_kinase"/>
    <property type="match status" value="2"/>
</dbReference>
<dbReference type="EMBL" id="BAAAMR010000012">
    <property type="protein sequence ID" value="GAA2128617.1"/>
    <property type="molecule type" value="Genomic_DNA"/>
</dbReference>
<evidence type="ECO:0000313" key="6">
    <source>
        <dbReference type="EMBL" id="GAA2128617.1"/>
    </source>
</evidence>
<keyword evidence="2" id="KW-0547">Nucleotide-binding</keyword>
<evidence type="ECO:0000256" key="2">
    <source>
        <dbReference type="ARBA" id="ARBA00022741"/>
    </source>
</evidence>
<protein>
    <submittedName>
        <fullName evidence="6">Uncharacterized protein</fullName>
    </submittedName>
</protein>
<dbReference type="Proteomes" id="UP001501020">
    <property type="component" value="Unassembled WGS sequence"/>
</dbReference>
<dbReference type="InterPro" id="IPR000890">
    <property type="entry name" value="Aliphatic_acid_kin_short-chain"/>
</dbReference>
<keyword evidence="4" id="KW-0067">ATP-binding</keyword>
<evidence type="ECO:0000256" key="5">
    <source>
        <dbReference type="SAM" id="MobiDB-lite"/>
    </source>
</evidence>
<proteinExistence type="predicted"/>
<accession>A0ABP5KCT5</accession>
<keyword evidence="3" id="KW-0418">Kinase</keyword>
<dbReference type="InterPro" id="IPR043129">
    <property type="entry name" value="ATPase_NBD"/>
</dbReference>
<dbReference type="SUPFAM" id="SSF53067">
    <property type="entry name" value="Actin-like ATPase domain"/>
    <property type="match status" value="2"/>
</dbReference>
<name>A0ABP5KCT5_9ACTN</name>
<evidence type="ECO:0000313" key="7">
    <source>
        <dbReference type="Proteomes" id="UP001501020"/>
    </source>
</evidence>
<evidence type="ECO:0000256" key="1">
    <source>
        <dbReference type="ARBA" id="ARBA00022679"/>
    </source>
</evidence>
<comment type="caution">
    <text evidence="6">The sequence shown here is derived from an EMBL/GenBank/DDBJ whole genome shotgun (WGS) entry which is preliminary data.</text>
</comment>
<keyword evidence="1" id="KW-0808">Transferase</keyword>
<keyword evidence="7" id="KW-1185">Reference proteome</keyword>
<feature type="compositionally biased region" description="Pro residues" evidence="5">
    <location>
        <begin position="106"/>
        <end position="115"/>
    </location>
</feature>
<evidence type="ECO:0000256" key="4">
    <source>
        <dbReference type="ARBA" id="ARBA00022840"/>
    </source>
</evidence>
<evidence type="ECO:0000256" key="3">
    <source>
        <dbReference type="ARBA" id="ARBA00022777"/>
    </source>
</evidence>
<dbReference type="PANTHER" id="PTHR21060">
    <property type="entry name" value="ACETATE KINASE"/>
    <property type="match status" value="1"/>
</dbReference>
<gene>
    <name evidence="6" type="ORF">GCM10009727_19360</name>
</gene>
<dbReference type="Gene3D" id="3.30.420.40">
    <property type="match status" value="2"/>
</dbReference>
<organism evidence="6 7">
    <name type="scientific">Actinomadura napierensis</name>
    <dbReference type="NCBI Taxonomy" id="267854"/>
    <lineage>
        <taxon>Bacteria</taxon>
        <taxon>Bacillati</taxon>
        <taxon>Actinomycetota</taxon>
        <taxon>Actinomycetes</taxon>
        <taxon>Streptosporangiales</taxon>
        <taxon>Thermomonosporaceae</taxon>
        <taxon>Actinomadura</taxon>
    </lineage>
</organism>
<dbReference type="RefSeq" id="WP_407061461.1">
    <property type="nucleotide sequence ID" value="NZ_BAAAMR010000012.1"/>
</dbReference>